<feature type="transmembrane region" description="Helical" evidence="5">
    <location>
        <begin position="229"/>
        <end position="253"/>
    </location>
</feature>
<dbReference type="SUPFAM" id="SSF48726">
    <property type="entry name" value="Immunoglobulin"/>
    <property type="match status" value="1"/>
</dbReference>
<evidence type="ECO:0000256" key="1">
    <source>
        <dbReference type="ARBA" id="ARBA00004370"/>
    </source>
</evidence>
<evidence type="ECO:0000256" key="3">
    <source>
        <dbReference type="ARBA" id="ARBA00023136"/>
    </source>
</evidence>
<evidence type="ECO:0000313" key="7">
    <source>
        <dbReference type="Ensembl" id="ENSXETP00000112499"/>
    </source>
</evidence>
<comment type="subcellular location">
    <subcellularLocation>
        <location evidence="1">Membrane</location>
    </subcellularLocation>
</comment>
<dbReference type="AlphaFoldDB" id="A0A803JWR4"/>
<dbReference type="InterPro" id="IPR013783">
    <property type="entry name" value="Ig-like_fold"/>
</dbReference>
<dbReference type="Gene3D" id="2.60.40.10">
    <property type="entry name" value="Immunoglobulins"/>
    <property type="match status" value="1"/>
</dbReference>
<reference evidence="7" key="1">
    <citation type="journal article" date="2010" name="Science">
        <title>The genome of the Western clawed frog Xenopus tropicalis.</title>
        <authorList>
            <person name="Hellsten U."/>
            <person name="Harland R.M."/>
            <person name="Gilchrist M.J."/>
            <person name="Hendrix D."/>
            <person name="Jurka J."/>
            <person name="Kapitonov V."/>
            <person name="Ovcharenko I."/>
            <person name="Putnam N.H."/>
            <person name="Shu S."/>
            <person name="Taher L."/>
            <person name="Blitz I.L."/>
            <person name="Blumberg B."/>
            <person name="Dichmann D.S."/>
            <person name="Dubchak I."/>
            <person name="Amaya E."/>
            <person name="Detter J.C."/>
            <person name="Fletcher R."/>
            <person name="Gerhard D.S."/>
            <person name="Goodstein D."/>
            <person name="Graves T."/>
            <person name="Grigoriev I.V."/>
            <person name="Grimwood J."/>
            <person name="Kawashima T."/>
            <person name="Lindquist E."/>
            <person name="Lucas S.M."/>
            <person name="Mead P.E."/>
            <person name="Mitros T."/>
            <person name="Ogino H."/>
            <person name="Ohta Y."/>
            <person name="Poliakov A.V."/>
            <person name="Pollet N."/>
            <person name="Robert J."/>
            <person name="Salamov A."/>
            <person name="Sater A.K."/>
            <person name="Schmutz J."/>
            <person name="Terry A."/>
            <person name="Vize P.D."/>
            <person name="Warren W.C."/>
            <person name="Wells D."/>
            <person name="Wills A."/>
            <person name="Wilson R.K."/>
            <person name="Zimmerman L.B."/>
            <person name="Zorn A.M."/>
            <person name="Grainger R."/>
            <person name="Grammer T."/>
            <person name="Khokha M.K."/>
            <person name="Richardson P.M."/>
            <person name="Rokhsar D.S."/>
        </authorList>
    </citation>
    <scope>NUCLEOTIDE SEQUENCE [LARGE SCALE GENOMIC DNA]</scope>
    <source>
        <strain evidence="7">Nigerian</strain>
    </source>
</reference>
<evidence type="ECO:0000256" key="6">
    <source>
        <dbReference type="SAM" id="SignalP"/>
    </source>
</evidence>
<proteinExistence type="predicted"/>
<dbReference type="InterPro" id="IPR036179">
    <property type="entry name" value="Ig-like_dom_sf"/>
</dbReference>
<evidence type="ECO:0000256" key="4">
    <source>
        <dbReference type="ARBA" id="ARBA00023180"/>
    </source>
</evidence>
<keyword evidence="5" id="KW-0812">Transmembrane</keyword>
<sequence length="299" mass="34576">MRLLIPQLSVLLMSLRLLGTEDPVVHLNKLINDNATFHHGFELRDKTVCQIIISQDGPMEVAEYRKNGIEVAEYRNNGFHVTNDRYKQRIQFFNSKLMIQNLTLEDSGMYNISCWYPNAPKKKTSFNVTVYEPVQKPDIKRECQCENLDCNCTLRCLDPTNSSSTHWVILEDSKPVKNLNKSTIRTLLGDTSISTEYVCVLQNPADQKNASIGYWQLCSDSSHSCILCLYWWIWRVGLSMTLFIGFIFLILFIRKKAHNVFDMFKKLRGYLPFRRTTPISCQNEAKYIPGDVELKVLGN</sequence>
<dbReference type="GO" id="GO:0016020">
    <property type="term" value="C:membrane"/>
    <property type="evidence" value="ECO:0007669"/>
    <property type="project" value="UniProtKB-SubCell"/>
</dbReference>
<dbReference type="PANTHER" id="PTHR12080:SF48">
    <property type="entry name" value="IMMUNOGLOBULIN SUBTYPE DOMAIN-CONTAINING PROTEIN"/>
    <property type="match status" value="1"/>
</dbReference>
<name>A0A803JWR4_XENTR</name>
<evidence type="ECO:0000256" key="2">
    <source>
        <dbReference type="ARBA" id="ARBA00022729"/>
    </source>
</evidence>
<keyword evidence="2 6" id="KW-0732">Signal</keyword>
<dbReference type="InterPro" id="IPR015631">
    <property type="entry name" value="CD2/SLAM_rcpt"/>
</dbReference>
<dbReference type="PANTHER" id="PTHR12080">
    <property type="entry name" value="SIGNALING LYMPHOCYTIC ACTIVATION MOLECULE"/>
    <property type="match status" value="1"/>
</dbReference>
<feature type="chain" id="PRO_5030563362" evidence="6">
    <location>
        <begin position="21"/>
        <end position="299"/>
    </location>
</feature>
<keyword evidence="5" id="KW-1133">Transmembrane helix</keyword>
<dbReference type="GeneTree" id="ENSGT01030000234540"/>
<reference evidence="7" key="2">
    <citation type="submission" date="2021-03" db="UniProtKB">
        <authorList>
            <consortium name="Ensembl"/>
        </authorList>
    </citation>
    <scope>IDENTIFICATION</scope>
</reference>
<organism evidence="7">
    <name type="scientific">Xenopus tropicalis</name>
    <name type="common">Western clawed frog</name>
    <name type="synonym">Silurana tropicalis</name>
    <dbReference type="NCBI Taxonomy" id="8364"/>
    <lineage>
        <taxon>Eukaryota</taxon>
        <taxon>Metazoa</taxon>
        <taxon>Chordata</taxon>
        <taxon>Craniata</taxon>
        <taxon>Vertebrata</taxon>
        <taxon>Euteleostomi</taxon>
        <taxon>Amphibia</taxon>
        <taxon>Batrachia</taxon>
        <taxon>Anura</taxon>
        <taxon>Pipoidea</taxon>
        <taxon>Pipidae</taxon>
        <taxon>Xenopodinae</taxon>
        <taxon>Xenopus</taxon>
        <taxon>Silurana</taxon>
    </lineage>
</organism>
<protein>
    <submittedName>
        <fullName evidence="7">SLAM family member 9</fullName>
    </submittedName>
</protein>
<dbReference type="Ensembl" id="ENSXETT00000119370">
    <property type="protein sequence ID" value="ENSXETP00000112499"/>
    <property type="gene ID" value="ENSXETG00000041592"/>
</dbReference>
<feature type="signal peptide" evidence="6">
    <location>
        <begin position="1"/>
        <end position="20"/>
    </location>
</feature>
<keyword evidence="3 5" id="KW-0472">Membrane</keyword>
<gene>
    <name evidence="7" type="primary">LOC108644483</name>
</gene>
<accession>A0A803JWR4</accession>
<keyword evidence="4" id="KW-0325">Glycoprotein</keyword>
<evidence type="ECO:0000256" key="5">
    <source>
        <dbReference type="SAM" id="Phobius"/>
    </source>
</evidence>